<dbReference type="InterPro" id="IPR033537">
    <property type="entry name" value="Stra8"/>
</dbReference>
<feature type="compositionally biased region" description="Basic residues" evidence="1">
    <location>
        <begin position="464"/>
        <end position="476"/>
    </location>
</feature>
<proteinExistence type="predicted"/>
<evidence type="ECO:0000313" key="3">
    <source>
        <dbReference type="EMBL" id="KAK7477573.1"/>
    </source>
</evidence>
<feature type="compositionally biased region" description="Basic and acidic residues" evidence="1">
    <location>
        <begin position="482"/>
        <end position="494"/>
    </location>
</feature>
<feature type="compositionally biased region" description="Polar residues" evidence="1">
    <location>
        <begin position="453"/>
        <end position="463"/>
    </location>
</feature>
<keyword evidence="4" id="KW-1185">Reference proteome</keyword>
<dbReference type="PANTHER" id="PTHR35254">
    <property type="entry name" value="STIMULATED BY RETINOIC ACID GENE 8 PROTEIN HOMOLOG"/>
    <property type="match status" value="1"/>
</dbReference>
<dbReference type="PANTHER" id="PTHR35254:SF1">
    <property type="entry name" value="STIMULATED BY RETINOIC ACID GENE 8 PROTEIN HOMOLOG"/>
    <property type="match status" value="1"/>
</dbReference>
<comment type="caution">
    <text evidence="3">The sequence shown here is derived from an EMBL/GenBank/DDBJ whole genome shotgun (WGS) entry which is preliminary data.</text>
</comment>
<name>A0ABD0JRY3_9CAEN</name>
<gene>
    <name evidence="3" type="ORF">BaRGS_00031178</name>
</gene>
<dbReference type="SUPFAM" id="SSF47459">
    <property type="entry name" value="HLH, helix-loop-helix DNA-binding domain"/>
    <property type="match status" value="1"/>
</dbReference>
<dbReference type="AlphaFoldDB" id="A0ABD0JRY3"/>
<accession>A0ABD0JRY3</accession>
<dbReference type="Gene3D" id="4.10.280.10">
    <property type="entry name" value="Helix-loop-helix DNA-binding domain"/>
    <property type="match status" value="1"/>
</dbReference>
<evidence type="ECO:0000259" key="2">
    <source>
        <dbReference type="PROSITE" id="PS50888"/>
    </source>
</evidence>
<dbReference type="EMBL" id="JACVVK020000346">
    <property type="protein sequence ID" value="KAK7477573.1"/>
    <property type="molecule type" value="Genomic_DNA"/>
</dbReference>
<organism evidence="3 4">
    <name type="scientific">Batillaria attramentaria</name>
    <dbReference type="NCBI Taxonomy" id="370345"/>
    <lineage>
        <taxon>Eukaryota</taxon>
        <taxon>Metazoa</taxon>
        <taxon>Spiralia</taxon>
        <taxon>Lophotrochozoa</taxon>
        <taxon>Mollusca</taxon>
        <taxon>Gastropoda</taxon>
        <taxon>Caenogastropoda</taxon>
        <taxon>Sorbeoconcha</taxon>
        <taxon>Cerithioidea</taxon>
        <taxon>Batillariidae</taxon>
        <taxon>Batillaria</taxon>
    </lineage>
</organism>
<sequence length="621" mass="68216">MNRGRRHGTSGKRGQVPMRVRRRQSDAKWRASVASCYETLKLIIPNGKALPKRKASKALILQETERHIEELERGIARMLNVEAPERQKGVLWRNADDWTPATLDNFRRDFSLKQSCIFQQSTQGKRCYNLLHDIQEEILSLSADPESLAFVPVVPAEGTHTTKDVATCTNKRYRSSKSRCRFETERACQKLLSHFKSGEVVEAVIPTARKRQFELGNAVSEPLQAVPSLGLNPAPAAVATVQEADRTVPATPNKVYGIAGNDVMISQELEVADTFNSVMPGYSTSGRSMSMIKREVSDVPRSPTLSTVCKQLDFNTSPPDVLFARYENSHDNRLSIDTSVTTATSTGFTPLPTINSSGISGFGFTPGKFETGTTGQNVGFTPVKLPSDPYVSDSQLFSPNSAWALGAAMDARVPQAGLSDLEDLDMEENRSLLCMENFDLDDTADGPDALRTPQKQSIPTPSKVSHKQVVCKRKSRSSSTDGIHRHMPDRPRPKCRKRLEGLYDKPPPSLEKSSSSVVPVIAGIFDASAECSDFDGYLFYYRQVAPGIKKQLGGSPDANSVAAMVSDMWQRLPNDDRSTLVTLAALENHDSNSSENGSLSQDLEELDVKPLSEGFQNGVVS</sequence>
<evidence type="ECO:0000313" key="4">
    <source>
        <dbReference type="Proteomes" id="UP001519460"/>
    </source>
</evidence>
<feature type="region of interest" description="Disordered" evidence="1">
    <location>
        <begin position="1"/>
        <end position="24"/>
    </location>
</feature>
<feature type="compositionally biased region" description="Basic residues" evidence="1">
    <location>
        <begin position="1"/>
        <end position="10"/>
    </location>
</feature>
<dbReference type="InterPro" id="IPR036638">
    <property type="entry name" value="HLH_DNA-bd_sf"/>
</dbReference>
<dbReference type="Proteomes" id="UP001519460">
    <property type="component" value="Unassembled WGS sequence"/>
</dbReference>
<reference evidence="3 4" key="1">
    <citation type="journal article" date="2023" name="Sci. Data">
        <title>Genome assembly of the Korean intertidal mud-creeper Batillaria attramentaria.</title>
        <authorList>
            <person name="Patra A.K."/>
            <person name="Ho P.T."/>
            <person name="Jun S."/>
            <person name="Lee S.J."/>
            <person name="Kim Y."/>
            <person name="Won Y.J."/>
        </authorList>
    </citation>
    <scope>NUCLEOTIDE SEQUENCE [LARGE SCALE GENOMIC DNA]</scope>
    <source>
        <strain evidence="3">Wonlab-2016</strain>
    </source>
</reference>
<feature type="domain" description="BHLH" evidence="2">
    <location>
        <begin position="17"/>
        <end position="71"/>
    </location>
</feature>
<dbReference type="Pfam" id="PF00010">
    <property type="entry name" value="HLH"/>
    <property type="match status" value="1"/>
</dbReference>
<evidence type="ECO:0000256" key="1">
    <source>
        <dbReference type="SAM" id="MobiDB-lite"/>
    </source>
</evidence>
<dbReference type="InterPro" id="IPR011598">
    <property type="entry name" value="bHLH_dom"/>
</dbReference>
<feature type="region of interest" description="Disordered" evidence="1">
    <location>
        <begin position="444"/>
        <end position="494"/>
    </location>
</feature>
<protein>
    <recommendedName>
        <fullName evidence="2">BHLH domain-containing protein</fullName>
    </recommendedName>
</protein>
<dbReference type="PROSITE" id="PS50888">
    <property type="entry name" value="BHLH"/>
    <property type="match status" value="1"/>
</dbReference>